<comment type="similarity">
    <text evidence="1">Belongs to the GTP cyclohydrolase I type 2/NIF3 family.</text>
</comment>
<dbReference type="Gene3D" id="3.40.1390.30">
    <property type="entry name" value="NIF3 (NGG1p interacting factor 3)-like"/>
    <property type="match status" value="2"/>
</dbReference>
<keyword evidence="7" id="KW-1185">Reference proteome</keyword>
<dbReference type="AlphaFoldDB" id="A0A7W8HJ67"/>
<dbReference type="GO" id="GO:0046872">
    <property type="term" value="F:metal ion binding"/>
    <property type="evidence" value="ECO:0007669"/>
    <property type="project" value="UniProtKB-KW"/>
</dbReference>
<evidence type="ECO:0000256" key="3">
    <source>
        <dbReference type="ARBA" id="ARBA00022112"/>
    </source>
</evidence>
<feature type="binding site" evidence="5">
    <location>
        <position position="217"/>
    </location>
    <ligand>
        <name>a divalent metal cation</name>
        <dbReference type="ChEBI" id="CHEBI:60240"/>
        <label>1</label>
    </ligand>
</feature>
<dbReference type="Pfam" id="PF01784">
    <property type="entry name" value="DUF34_NIF3"/>
    <property type="match status" value="1"/>
</dbReference>
<feature type="binding site" evidence="5">
    <location>
        <position position="61"/>
    </location>
    <ligand>
        <name>a divalent metal cation</name>
        <dbReference type="ChEBI" id="CHEBI:60240"/>
        <label>1</label>
    </ligand>
</feature>
<evidence type="ECO:0000256" key="5">
    <source>
        <dbReference type="PIRSR" id="PIRSR602678-1"/>
    </source>
</evidence>
<keyword evidence="4 5" id="KW-0479">Metal-binding</keyword>
<evidence type="ECO:0000256" key="1">
    <source>
        <dbReference type="ARBA" id="ARBA00006964"/>
    </source>
</evidence>
<evidence type="ECO:0000256" key="4">
    <source>
        <dbReference type="ARBA" id="ARBA00022723"/>
    </source>
</evidence>
<proteinExistence type="inferred from homology"/>
<evidence type="ECO:0000313" key="6">
    <source>
        <dbReference type="EMBL" id="MBB5273064.1"/>
    </source>
</evidence>
<dbReference type="PANTHER" id="PTHR13799:SF14">
    <property type="entry name" value="GTP CYCLOHYDROLASE 1 TYPE 2 HOMOLOG"/>
    <property type="match status" value="1"/>
</dbReference>
<dbReference type="InterPro" id="IPR036069">
    <property type="entry name" value="DUF34/NIF3_sf"/>
</dbReference>
<dbReference type="GO" id="GO:0005737">
    <property type="term" value="C:cytoplasm"/>
    <property type="evidence" value="ECO:0007669"/>
    <property type="project" value="TreeGrafter"/>
</dbReference>
<feature type="binding site" evidence="5">
    <location>
        <position position="60"/>
    </location>
    <ligand>
        <name>a divalent metal cation</name>
        <dbReference type="ChEBI" id="CHEBI:60240"/>
        <label>1</label>
    </ligand>
</feature>
<dbReference type="PANTHER" id="PTHR13799">
    <property type="entry name" value="NGG1 INTERACTING FACTOR 3"/>
    <property type="match status" value="1"/>
</dbReference>
<dbReference type="NCBIfam" id="TIGR00486">
    <property type="entry name" value="YbgI_SA1388"/>
    <property type="match status" value="1"/>
</dbReference>
<dbReference type="RefSeq" id="WP_183969310.1">
    <property type="nucleotide sequence ID" value="NZ_BAABEW010000007.1"/>
</dbReference>
<comment type="subunit">
    <text evidence="2">Homohexamer.</text>
</comment>
<dbReference type="FunFam" id="3.40.1390.30:FF:000002">
    <property type="entry name" value="Nif3-like dinuclear metal center protein"/>
    <property type="match status" value="1"/>
</dbReference>
<evidence type="ECO:0000313" key="7">
    <source>
        <dbReference type="Proteomes" id="UP000532440"/>
    </source>
</evidence>
<sequence length="245" mass="26579">MEIAAFAQALLSAARFKDYCPNGLQVEGEGPVRRLVSGVTASEALIRAAIERDAQAILVHHGYFWRGEDPRLLGARRRRIALLLEHGLHLFAYHLPLDVHPELGNNAQLARVLGWTVDGRFGEEGLGCWHDLPRPLAPGALAAHVSRRLGRRPLGVGAPPPAIRRVAWCTGAAQDMLEQAVAEGADAFISGEISERTTHVAREAGVLYLSAGHHATERFGVQALGERLAAEFAIDHLFVDDPNPV</sequence>
<reference evidence="6 7" key="1">
    <citation type="submission" date="2020-08" db="EMBL/GenBank/DDBJ databases">
        <title>Genomic Encyclopedia of Type Strains, Phase IV (KMG-IV): sequencing the most valuable type-strain genomes for metagenomic binning, comparative biology and taxonomic classification.</title>
        <authorList>
            <person name="Goeker M."/>
        </authorList>
    </citation>
    <scope>NUCLEOTIDE SEQUENCE [LARGE SCALE GENOMIC DNA]</scope>
    <source>
        <strain evidence="6 7">DSM 29781</strain>
    </source>
</reference>
<dbReference type="SUPFAM" id="SSF102705">
    <property type="entry name" value="NIF3 (NGG1p interacting factor 3)-like"/>
    <property type="match status" value="1"/>
</dbReference>
<gene>
    <name evidence="6" type="ORF">HNQ70_003092</name>
</gene>
<accession>A0A7W8HJ67</accession>
<feature type="binding site" evidence="5">
    <location>
        <position position="213"/>
    </location>
    <ligand>
        <name>a divalent metal cation</name>
        <dbReference type="ChEBI" id="CHEBI:60240"/>
        <label>1</label>
    </ligand>
</feature>
<name>A0A7W8HJ67_9BURK</name>
<dbReference type="EMBL" id="JACHGB010000006">
    <property type="protein sequence ID" value="MBB5273064.1"/>
    <property type="molecule type" value="Genomic_DNA"/>
</dbReference>
<comment type="caution">
    <text evidence="6">The sequence shown here is derived from an EMBL/GenBank/DDBJ whole genome shotgun (WGS) entry which is preliminary data.</text>
</comment>
<organism evidence="6 7">
    <name type="scientific">Quisquiliibacterium transsilvanicum</name>
    <dbReference type="NCBI Taxonomy" id="1549638"/>
    <lineage>
        <taxon>Bacteria</taxon>
        <taxon>Pseudomonadati</taxon>
        <taxon>Pseudomonadota</taxon>
        <taxon>Betaproteobacteria</taxon>
        <taxon>Burkholderiales</taxon>
        <taxon>Burkholderiaceae</taxon>
        <taxon>Quisquiliibacterium</taxon>
    </lineage>
</organism>
<feature type="binding site" evidence="5">
    <location>
        <position position="98"/>
    </location>
    <ligand>
        <name>a divalent metal cation</name>
        <dbReference type="ChEBI" id="CHEBI:60240"/>
        <label>1</label>
    </ligand>
</feature>
<dbReference type="Proteomes" id="UP000532440">
    <property type="component" value="Unassembled WGS sequence"/>
</dbReference>
<dbReference type="InterPro" id="IPR002678">
    <property type="entry name" value="DUF34/NIF3"/>
</dbReference>
<protein>
    <recommendedName>
        <fullName evidence="3">GTP cyclohydrolase 1 type 2 homolog</fullName>
    </recommendedName>
</protein>
<evidence type="ECO:0000256" key="2">
    <source>
        <dbReference type="ARBA" id="ARBA00011643"/>
    </source>
</evidence>